<feature type="domain" description="AAA+ ATPase" evidence="2">
    <location>
        <begin position="129"/>
        <end position="282"/>
    </location>
</feature>
<dbReference type="Pfam" id="PF20703">
    <property type="entry name" value="nSTAND1"/>
    <property type="match status" value="1"/>
</dbReference>
<dbReference type="Gene3D" id="3.40.50.300">
    <property type="entry name" value="P-loop containing nucleotide triphosphate hydrolases"/>
    <property type="match status" value="1"/>
</dbReference>
<evidence type="ECO:0000313" key="4">
    <source>
        <dbReference type="Proteomes" id="UP000218272"/>
    </source>
</evidence>
<dbReference type="AlphaFoldDB" id="A0A1E1EZC3"/>
<dbReference type="Proteomes" id="UP000218272">
    <property type="component" value="Chromosome SCLO_1"/>
</dbReference>
<evidence type="ECO:0000259" key="2">
    <source>
        <dbReference type="SMART" id="SM00382"/>
    </source>
</evidence>
<gene>
    <name evidence="3" type="ORF">SCLO_1005310</name>
</gene>
<protein>
    <submittedName>
        <fullName evidence="3">ATPase</fullName>
    </submittedName>
</protein>
<organism evidence="3 4">
    <name type="scientific">Sphingobium cloacae</name>
    <dbReference type="NCBI Taxonomy" id="120107"/>
    <lineage>
        <taxon>Bacteria</taxon>
        <taxon>Pseudomonadati</taxon>
        <taxon>Pseudomonadota</taxon>
        <taxon>Alphaproteobacteria</taxon>
        <taxon>Sphingomonadales</taxon>
        <taxon>Sphingomonadaceae</taxon>
        <taxon>Sphingobium</taxon>
    </lineage>
</organism>
<feature type="region of interest" description="Disordered" evidence="1">
    <location>
        <begin position="57"/>
        <end position="80"/>
    </location>
</feature>
<sequence>MTAIDHDFAQQRRAEGGALDWLRALPRKLAGVDRRGERTIPASPPIDAAPLLLETVAPPGLGRSSGKEPETDGPRPLSMGAMAQPLKPISLRRDSIYAAFNTAMPVSDRHGLTGRNLELEKLVESIVVQRKHAVIFGTRGSGKTSLARVFGDLADEAGCVALYGSANGETDFETLFRPFLAELPMSAAGREKAKALMSGPFDVPRLASLLVEDVRQRSILIIDEYDRVHSDAARQDVAALMKLLTDLHSPVQLVLVGIASDIDGLIAAHPSLRRHISPQRVSPIPTPELARLLLGCAERASLSIDLEALDMLANAAMGSPYHARLFGMQAALIPEAAGRTRITPADVEAGLASALEDWREVSAVTHGHLARALRDAPHNRRMIALAAVVAAQVYAVSQERLVQAGAELFGPSDRLHGEAADALARLAPALAATSGGESWMFEDTLAPQFLLLMAKRPAHGAAAPDRTEEMRAMLKGVDGL</sequence>
<dbReference type="PANTHER" id="PTHR34301:SF8">
    <property type="entry name" value="ATPASE DOMAIN-CONTAINING PROTEIN"/>
    <property type="match status" value="1"/>
</dbReference>
<evidence type="ECO:0000256" key="1">
    <source>
        <dbReference type="SAM" id="MobiDB-lite"/>
    </source>
</evidence>
<dbReference type="InterPro" id="IPR003593">
    <property type="entry name" value="AAA+_ATPase"/>
</dbReference>
<evidence type="ECO:0000313" key="3">
    <source>
        <dbReference type="EMBL" id="BAV63571.1"/>
    </source>
</evidence>
<name>A0A1E1EZC3_9SPHN</name>
<reference evidence="3 4" key="1">
    <citation type="submission" date="2016-10" db="EMBL/GenBank/DDBJ databases">
        <title>Complete Genome Sequence of the Nonylphenol-Degrading Bacterium Sphingobium cloacae JCM 10874T.</title>
        <authorList>
            <person name="Ootsuka M."/>
            <person name="Nishizawa T."/>
            <person name="Ohta H."/>
        </authorList>
    </citation>
    <scope>NUCLEOTIDE SEQUENCE [LARGE SCALE GENOMIC DNA]</scope>
    <source>
        <strain evidence="3 4">JCM 10874</strain>
    </source>
</reference>
<dbReference type="RefSeq" id="WP_066518619.1">
    <property type="nucleotide sequence ID" value="NZ_AP017655.1"/>
</dbReference>
<dbReference type="KEGG" id="sclo:SCLO_1005310"/>
<keyword evidence="4" id="KW-1185">Reference proteome</keyword>
<proteinExistence type="predicted"/>
<dbReference type="EMBL" id="AP017655">
    <property type="protein sequence ID" value="BAV63571.1"/>
    <property type="molecule type" value="Genomic_DNA"/>
</dbReference>
<dbReference type="SMART" id="SM00382">
    <property type="entry name" value="AAA"/>
    <property type="match status" value="1"/>
</dbReference>
<dbReference type="InterPro" id="IPR027417">
    <property type="entry name" value="P-loop_NTPase"/>
</dbReference>
<dbReference type="SUPFAM" id="SSF52540">
    <property type="entry name" value="P-loop containing nucleoside triphosphate hydrolases"/>
    <property type="match status" value="1"/>
</dbReference>
<accession>A0A1E1EZC3</accession>
<dbReference type="PANTHER" id="PTHR34301">
    <property type="entry name" value="DNA-BINDING PROTEIN-RELATED"/>
    <property type="match status" value="1"/>
</dbReference>
<dbReference type="InterPro" id="IPR049052">
    <property type="entry name" value="nSTAND1"/>
</dbReference>